<feature type="region of interest" description="Disordered" evidence="1">
    <location>
        <begin position="49"/>
        <end position="103"/>
    </location>
</feature>
<protein>
    <submittedName>
        <fullName evidence="2">Uncharacterized protein</fullName>
    </submittedName>
</protein>
<dbReference type="Proteomes" id="UP000288805">
    <property type="component" value="Unassembled WGS sequence"/>
</dbReference>
<name>A0A438GBF9_VITVI</name>
<organism evidence="2 3">
    <name type="scientific">Vitis vinifera</name>
    <name type="common">Grape</name>
    <dbReference type="NCBI Taxonomy" id="29760"/>
    <lineage>
        <taxon>Eukaryota</taxon>
        <taxon>Viridiplantae</taxon>
        <taxon>Streptophyta</taxon>
        <taxon>Embryophyta</taxon>
        <taxon>Tracheophyta</taxon>
        <taxon>Spermatophyta</taxon>
        <taxon>Magnoliopsida</taxon>
        <taxon>eudicotyledons</taxon>
        <taxon>Gunneridae</taxon>
        <taxon>Pentapetalae</taxon>
        <taxon>rosids</taxon>
        <taxon>Vitales</taxon>
        <taxon>Vitaceae</taxon>
        <taxon>Viteae</taxon>
        <taxon>Vitis</taxon>
    </lineage>
</organism>
<evidence type="ECO:0000256" key="1">
    <source>
        <dbReference type="SAM" id="MobiDB-lite"/>
    </source>
</evidence>
<evidence type="ECO:0000313" key="3">
    <source>
        <dbReference type="Proteomes" id="UP000288805"/>
    </source>
</evidence>
<sequence>MPKDYSGMSLVVRTRKTRAPTKWWAAYGALAPNLQRATGVEEARFDARARASSSIKPPPRGIASSSKTLSSHSLIDEDEDGEMVDSANEEDGEGYKCDDGNDDDDFVDLEDKCSFYVDINYMHDEVSKANGKAEWIEKKEGVGGNGYVTKGDSCKRRGLMGQETGAC</sequence>
<dbReference type="EMBL" id="QGNW01000493">
    <property type="protein sequence ID" value="RVW69539.1"/>
    <property type="molecule type" value="Genomic_DNA"/>
</dbReference>
<reference evidence="2 3" key="1">
    <citation type="journal article" date="2018" name="PLoS Genet.">
        <title>Population sequencing reveals clonal diversity and ancestral inbreeding in the grapevine cultivar Chardonnay.</title>
        <authorList>
            <person name="Roach M.J."/>
            <person name="Johnson D.L."/>
            <person name="Bohlmann J."/>
            <person name="van Vuuren H.J."/>
            <person name="Jones S.J."/>
            <person name="Pretorius I.S."/>
            <person name="Schmidt S.A."/>
            <person name="Borneman A.R."/>
        </authorList>
    </citation>
    <scope>NUCLEOTIDE SEQUENCE [LARGE SCALE GENOMIC DNA]</scope>
    <source>
        <strain evidence="3">cv. Chardonnay</strain>
        <tissue evidence="2">Leaf</tissue>
    </source>
</reference>
<accession>A0A438GBF9</accession>
<comment type="caution">
    <text evidence="2">The sequence shown here is derived from an EMBL/GenBank/DDBJ whole genome shotgun (WGS) entry which is preliminary data.</text>
</comment>
<dbReference type="AlphaFoldDB" id="A0A438GBF9"/>
<feature type="compositionally biased region" description="Acidic residues" evidence="1">
    <location>
        <begin position="76"/>
        <end position="92"/>
    </location>
</feature>
<feature type="compositionally biased region" description="Low complexity" evidence="1">
    <location>
        <begin position="64"/>
        <end position="73"/>
    </location>
</feature>
<evidence type="ECO:0000313" key="2">
    <source>
        <dbReference type="EMBL" id="RVW69539.1"/>
    </source>
</evidence>
<proteinExistence type="predicted"/>
<gene>
    <name evidence="2" type="ORF">CK203_062796</name>
</gene>